<gene>
    <name evidence="9" type="ORF">ACFO0N_05370</name>
</gene>
<dbReference type="AlphaFoldDB" id="A0ABD5P9H7"/>
<keyword evidence="6" id="KW-0368">Histidine biosynthesis</keyword>
<dbReference type="InterPro" id="IPR016195">
    <property type="entry name" value="Pol/histidinol_Pase-like"/>
</dbReference>
<dbReference type="PANTHER" id="PTHR21039">
    <property type="entry name" value="HISTIDINOL PHOSPHATASE-RELATED"/>
    <property type="match status" value="1"/>
</dbReference>
<dbReference type="InterPro" id="IPR004013">
    <property type="entry name" value="PHP_dom"/>
</dbReference>
<comment type="pathway">
    <text evidence="1">Amino-acid biosynthesis; L-histidine biosynthesis; L-histidine from 5-phospho-alpha-D-ribose 1-diphosphate: step 8/9.</text>
</comment>
<dbReference type="InterPro" id="IPR010140">
    <property type="entry name" value="Histidinol_P_phosphatase_HisJ"/>
</dbReference>
<evidence type="ECO:0000256" key="6">
    <source>
        <dbReference type="ARBA" id="ARBA00023102"/>
    </source>
</evidence>
<proteinExistence type="inferred from homology"/>
<dbReference type="EMBL" id="JBHSDS010000003">
    <property type="protein sequence ID" value="MFC4357378.1"/>
    <property type="molecule type" value="Genomic_DNA"/>
</dbReference>
<protein>
    <recommendedName>
        <fullName evidence="3">histidinol-phosphatase</fullName>
        <ecNumber evidence="3">3.1.3.15</ecNumber>
    </recommendedName>
</protein>
<feature type="domain" description="PHP" evidence="8">
    <location>
        <begin position="6"/>
        <end position="169"/>
    </location>
</feature>
<evidence type="ECO:0000313" key="10">
    <source>
        <dbReference type="Proteomes" id="UP001595921"/>
    </source>
</evidence>
<comment type="caution">
    <text evidence="9">The sequence shown here is derived from an EMBL/GenBank/DDBJ whole genome shotgun (WGS) entry which is preliminary data.</text>
</comment>
<organism evidence="9 10">
    <name type="scientific">Halobium salinum</name>
    <dbReference type="NCBI Taxonomy" id="1364940"/>
    <lineage>
        <taxon>Archaea</taxon>
        <taxon>Methanobacteriati</taxon>
        <taxon>Methanobacteriota</taxon>
        <taxon>Stenosarchaea group</taxon>
        <taxon>Halobacteria</taxon>
        <taxon>Halobacteriales</taxon>
        <taxon>Haloferacaceae</taxon>
        <taxon>Halobium</taxon>
    </lineage>
</organism>
<dbReference type="EC" id="3.1.3.15" evidence="3"/>
<dbReference type="GO" id="GO:0000105">
    <property type="term" value="P:L-histidine biosynthetic process"/>
    <property type="evidence" value="ECO:0007669"/>
    <property type="project" value="UniProtKB-KW"/>
</dbReference>
<keyword evidence="4" id="KW-0028">Amino-acid biosynthesis</keyword>
<comment type="similarity">
    <text evidence="2">Belongs to the PHP hydrolase family. HisK subfamily.</text>
</comment>
<name>A0ABD5P9H7_9EURY</name>
<accession>A0ABD5P9H7</accession>
<evidence type="ECO:0000256" key="2">
    <source>
        <dbReference type="ARBA" id="ARBA00009152"/>
    </source>
</evidence>
<keyword evidence="10" id="KW-1185">Reference proteome</keyword>
<evidence type="ECO:0000256" key="3">
    <source>
        <dbReference type="ARBA" id="ARBA00013085"/>
    </source>
</evidence>
<dbReference type="GO" id="GO:0004401">
    <property type="term" value="F:histidinol-phosphatase activity"/>
    <property type="evidence" value="ECO:0007669"/>
    <property type="project" value="UniProtKB-EC"/>
</dbReference>
<evidence type="ECO:0000259" key="8">
    <source>
        <dbReference type="Pfam" id="PF02811"/>
    </source>
</evidence>
<dbReference type="Gene3D" id="3.20.20.140">
    <property type="entry name" value="Metal-dependent hydrolases"/>
    <property type="match status" value="1"/>
</dbReference>
<evidence type="ECO:0000313" key="9">
    <source>
        <dbReference type="EMBL" id="MFC4357378.1"/>
    </source>
</evidence>
<evidence type="ECO:0000256" key="4">
    <source>
        <dbReference type="ARBA" id="ARBA00022605"/>
    </source>
</evidence>
<evidence type="ECO:0000256" key="1">
    <source>
        <dbReference type="ARBA" id="ARBA00004970"/>
    </source>
</evidence>
<comment type="catalytic activity">
    <reaction evidence="7">
        <text>L-histidinol phosphate + H2O = L-histidinol + phosphate</text>
        <dbReference type="Rhea" id="RHEA:14465"/>
        <dbReference type="ChEBI" id="CHEBI:15377"/>
        <dbReference type="ChEBI" id="CHEBI:43474"/>
        <dbReference type="ChEBI" id="CHEBI:57699"/>
        <dbReference type="ChEBI" id="CHEBI:57980"/>
        <dbReference type="EC" id="3.1.3.15"/>
    </reaction>
</comment>
<dbReference type="Pfam" id="PF02811">
    <property type="entry name" value="PHP"/>
    <property type="match status" value="1"/>
</dbReference>
<evidence type="ECO:0000256" key="5">
    <source>
        <dbReference type="ARBA" id="ARBA00022801"/>
    </source>
</evidence>
<evidence type="ECO:0000256" key="7">
    <source>
        <dbReference type="ARBA" id="ARBA00049158"/>
    </source>
</evidence>
<sequence length="258" mass="29249">MSITHDYHVHSNYSDGEFLWKMLRGAEAAGLDAVGFADHCNVADRESMRLEKCQLGFTLDETYERRRAAIESFRDSFDLTVYDAVEMDYDPRDEARIEAFLDEADFDYAVASVHHVGDRNVQSKGPFRDLSEAERRVVVDDYFDALVALAESELFEVMAHPDLVERNPLLRGFATDDHYERVAIALAGSRTVPELNAGRVLDDYGEFHPAPAFLEAILDHDVSVTVGSDSHRPEEVEKRVPVLKERFAELDVEPVRIV</sequence>
<reference evidence="9 10" key="1">
    <citation type="journal article" date="2019" name="Int. J. Syst. Evol. Microbiol.">
        <title>The Global Catalogue of Microorganisms (GCM) 10K type strain sequencing project: providing services to taxonomists for standard genome sequencing and annotation.</title>
        <authorList>
            <consortium name="The Broad Institute Genomics Platform"/>
            <consortium name="The Broad Institute Genome Sequencing Center for Infectious Disease"/>
            <person name="Wu L."/>
            <person name="Ma J."/>
        </authorList>
    </citation>
    <scope>NUCLEOTIDE SEQUENCE [LARGE SCALE GENOMIC DNA]</scope>
    <source>
        <strain evidence="9 10">CGMCC 1.12553</strain>
    </source>
</reference>
<dbReference type="SUPFAM" id="SSF89550">
    <property type="entry name" value="PHP domain-like"/>
    <property type="match status" value="1"/>
</dbReference>
<dbReference type="RefSeq" id="WP_267622324.1">
    <property type="nucleotide sequence ID" value="NZ_JAODIW010000006.1"/>
</dbReference>
<dbReference type="Proteomes" id="UP001595921">
    <property type="component" value="Unassembled WGS sequence"/>
</dbReference>
<keyword evidence="5" id="KW-0378">Hydrolase</keyword>
<dbReference type="PANTHER" id="PTHR21039:SF0">
    <property type="entry name" value="HISTIDINOL-PHOSPHATASE"/>
    <property type="match status" value="1"/>
</dbReference>